<dbReference type="Gene3D" id="3.40.50.2000">
    <property type="entry name" value="Glycogen Phosphorylase B"/>
    <property type="match status" value="2"/>
</dbReference>
<proteinExistence type="predicted"/>
<dbReference type="SUPFAM" id="SSF53756">
    <property type="entry name" value="UDP-Glycosyltransferase/glycogen phosphorylase"/>
    <property type="match status" value="1"/>
</dbReference>
<dbReference type="InterPro" id="IPR001296">
    <property type="entry name" value="Glyco_trans_1"/>
</dbReference>
<dbReference type="Pfam" id="PF13439">
    <property type="entry name" value="Glyco_transf_4"/>
    <property type="match status" value="1"/>
</dbReference>
<sequence length="376" mass="42474">MKIVLLPSNFSPDMTGIANTASRLYRWLKEKGHNVSVVTFTARYYKDADIPEWARGNDIYRYCPSLRRGKIASLLDSIKLAVIIWRTCRNADIIMTMGWSLLNIGLRISLVCMGRKKIVMAFRGNDGWKYDSSARINLRKWFAMRSHVITNSSALKYHLEKKSIPVQDVIWSEADFELFDRSLNKPEPNHVVMVKGLYPVGGADVALEAVHELCKRGVKVRMTFAGDGPLREELTERARKYGISDCVRFKGSVAHHRVPDLLARAEVFVLSSNLESSPHVVAEAMAMAKPVAATATDGTAEFIKHGLTGMLSPVGDHKALADNIEYLLRNKKEASAMAENAWQFAKNKLSLDCCFNQYQEIFDRLHEKNERDNLSH</sequence>
<evidence type="ECO:0000313" key="4">
    <source>
        <dbReference type="Proteomes" id="UP000266426"/>
    </source>
</evidence>
<evidence type="ECO:0000259" key="1">
    <source>
        <dbReference type="Pfam" id="PF00534"/>
    </source>
</evidence>
<dbReference type="Proteomes" id="UP000266426">
    <property type="component" value="Unassembled WGS sequence"/>
</dbReference>
<organism evidence="3 4">
    <name type="scientific">Candidatus Auribacter fodinae</name>
    <dbReference type="NCBI Taxonomy" id="2093366"/>
    <lineage>
        <taxon>Bacteria</taxon>
        <taxon>Pseudomonadati</taxon>
        <taxon>Candidatus Auribacterota</taxon>
        <taxon>Candidatus Auribacteria</taxon>
        <taxon>Candidatus Auribacterales</taxon>
        <taxon>Candidatus Auribacteraceae</taxon>
        <taxon>Candidatus Auribacter</taxon>
    </lineage>
</organism>
<evidence type="ECO:0000259" key="2">
    <source>
        <dbReference type="Pfam" id="PF13439"/>
    </source>
</evidence>
<accession>A0A3A4R0G7</accession>
<comment type="caution">
    <text evidence="3">The sequence shown here is derived from an EMBL/GenBank/DDBJ whole genome shotgun (WGS) entry which is preliminary data.</text>
</comment>
<dbReference type="EMBL" id="QZJZ01000071">
    <property type="protein sequence ID" value="RJP58123.1"/>
    <property type="molecule type" value="Genomic_DNA"/>
</dbReference>
<dbReference type="AlphaFoldDB" id="A0A3A4R0G7"/>
<evidence type="ECO:0000313" key="3">
    <source>
        <dbReference type="EMBL" id="RJP58123.1"/>
    </source>
</evidence>
<feature type="domain" description="Glycosyltransferase subfamily 4-like N-terminal" evidence="2">
    <location>
        <begin position="16"/>
        <end position="165"/>
    </location>
</feature>
<reference evidence="3 4" key="1">
    <citation type="journal article" date="2017" name="ISME J.">
        <title>Energy and carbon metabolisms in a deep terrestrial subsurface fluid microbial community.</title>
        <authorList>
            <person name="Momper L."/>
            <person name="Jungbluth S.P."/>
            <person name="Lee M.D."/>
            <person name="Amend J.P."/>
        </authorList>
    </citation>
    <scope>NUCLEOTIDE SEQUENCE [LARGE SCALE GENOMIC DNA]</scope>
    <source>
        <strain evidence="3">SURF_26</strain>
    </source>
</reference>
<dbReference type="GO" id="GO:0016758">
    <property type="term" value="F:hexosyltransferase activity"/>
    <property type="evidence" value="ECO:0007669"/>
    <property type="project" value="TreeGrafter"/>
</dbReference>
<dbReference type="Pfam" id="PF00534">
    <property type="entry name" value="Glycos_transf_1"/>
    <property type="match status" value="1"/>
</dbReference>
<dbReference type="PANTHER" id="PTHR45947:SF3">
    <property type="entry name" value="SULFOQUINOVOSYL TRANSFERASE SQD2"/>
    <property type="match status" value="1"/>
</dbReference>
<gene>
    <name evidence="3" type="ORF">C4541_08830</name>
</gene>
<keyword evidence="3" id="KW-0808">Transferase</keyword>
<feature type="domain" description="Glycosyl transferase family 1" evidence="1">
    <location>
        <begin position="179"/>
        <end position="341"/>
    </location>
</feature>
<dbReference type="CDD" id="cd03801">
    <property type="entry name" value="GT4_PimA-like"/>
    <property type="match status" value="1"/>
</dbReference>
<dbReference type="InterPro" id="IPR028098">
    <property type="entry name" value="Glyco_trans_4-like_N"/>
</dbReference>
<dbReference type="PANTHER" id="PTHR45947">
    <property type="entry name" value="SULFOQUINOVOSYL TRANSFERASE SQD2"/>
    <property type="match status" value="1"/>
</dbReference>
<name>A0A3A4R0G7_9BACT</name>
<protein>
    <submittedName>
        <fullName evidence="3">Glycosyltransferase family 1 protein</fullName>
    </submittedName>
</protein>
<dbReference type="InterPro" id="IPR050194">
    <property type="entry name" value="Glycosyltransferase_grp1"/>
</dbReference>